<dbReference type="Proteomes" id="UP000182635">
    <property type="component" value="Unassembled WGS sequence"/>
</dbReference>
<evidence type="ECO:0000256" key="1">
    <source>
        <dbReference type="ARBA" id="ARBA00011959"/>
    </source>
</evidence>
<gene>
    <name evidence="4" type="ORF">SAMN02910432_01844</name>
</gene>
<organism evidence="4 5">
    <name type="scientific">Ligilactobacillus ruminis DSM 20403 = NBRC 102161</name>
    <dbReference type="NCBI Taxonomy" id="1423798"/>
    <lineage>
        <taxon>Bacteria</taxon>
        <taxon>Bacillati</taxon>
        <taxon>Bacillota</taxon>
        <taxon>Bacilli</taxon>
        <taxon>Lactobacillales</taxon>
        <taxon>Lactobacillaceae</taxon>
        <taxon>Ligilactobacillus</taxon>
    </lineage>
</organism>
<dbReference type="GO" id="GO:0004751">
    <property type="term" value="F:ribose-5-phosphate isomerase activity"/>
    <property type="evidence" value="ECO:0007669"/>
    <property type="project" value="UniProtKB-EC"/>
</dbReference>
<dbReference type="InterPro" id="IPR037171">
    <property type="entry name" value="NagB/RpiA_transferase-like"/>
</dbReference>
<dbReference type="EC" id="5.3.1.6" evidence="1"/>
<protein>
    <recommendedName>
        <fullName evidence="1">ribose-5-phosphate isomerase</fullName>
        <ecNumber evidence="1">5.3.1.6</ecNumber>
    </recommendedName>
    <alternativeName>
        <fullName evidence="3">Phosphoriboisomerase</fullName>
    </alternativeName>
</protein>
<dbReference type="SUPFAM" id="SSF100950">
    <property type="entry name" value="NagB/RpiA/CoA transferase-like"/>
    <property type="match status" value="1"/>
</dbReference>
<dbReference type="PANTHER" id="PTHR11934:SF0">
    <property type="entry name" value="RIBOSE-5-PHOSPHATE ISOMERASE"/>
    <property type="match status" value="1"/>
</dbReference>
<dbReference type="GO" id="GO:0005829">
    <property type="term" value="C:cytosol"/>
    <property type="evidence" value="ECO:0007669"/>
    <property type="project" value="TreeGrafter"/>
</dbReference>
<proteinExistence type="predicted"/>
<accession>A0A1I2SSZ3</accession>
<dbReference type="GO" id="GO:0006014">
    <property type="term" value="P:D-ribose metabolic process"/>
    <property type="evidence" value="ECO:0007669"/>
    <property type="project" value="TreeGrafter"/>
</dbReference>
<dbReference type="PANTHER" id="PTHR11934">
    <property type="entry name" value="RIBOSE-5-PHOSPHATE ISOMERASE"/>
    <property type="match status" value="1"/>
</dbReference>
<dbReference type="GO" id="GO:0009052">
    <property type="term" value="P:pentose-phosphate shunt, non-oxidative branch"/>
    <property type="evidence" value="ECO:0007669"/>
    <property type="project" value="InterPro"/>
</dbReference>
<dbReference type="EMBL" id="FOPI01000038">
    <property type="protein sequence ID" value="SFG55955.1"/>
    <property type="molecule type" value="Genomic_DNA"/>
</dbReference>
<dbReference type="InterPro" id="IPR004788">
    <property type="entry name" value="Ribose5P_isomerase_type_A"/>
</dbReference>
<name>A0A1I2SSZ3_9LACO</name>
<keyword evidence="2 4" id="KW-0413">Isomerase</keyword>
<evidence type="ECO:0000313" key="4">
    <source>
        <dbReference type="EMBL" id="SFG55955.1"/>
    </source>
</evidence>
<dbReference type="RefSeq" id="WP_046922396.1">
    <property type="nucleotide sequence ID" value="NZ_AYYL01000038.1"/>
</dbReference>
<sequence length="215" mass="24082">MLQEAMKMIKPEMTVSFGGGSTVVRLAKYLCDEDETLRKTLKVTTPSLETMEILNKLNYQIVALDDVEKIDVAFDGCDYATQNLNAQKCMGGIHVDEKKAAKKASRYVLLTKTERIGKTYNAKLPICAEVEQDKADLFLKMADQAGFEAKNRPGIKTSRGNLLFDLHNEKCTQADAEDVETWPGVVGTSSFFDLCTDVIYEEKGKTIHLRKEDLK</sequence>
<dbReference type="Pfam" id="PF06026">
    <property type="entry name" value="Rib_5-P_isom_A"/>
    <property type="match status" value="1"/>
</dbReference>
<dbReference type="Gene3D" id="3.40.50.1360">
    <property type="match status" value="1"/>
</dbReference>
<evidence type="ECO:0000256" key="3">
    <source>
        <dbReference type="ARBA" id="ARBA00029734"/>
    </source>
</evidence>
<dbReference type="AlphaFoldDB" id="A0A1I2SSZ3"/>
<evidence type="ECO:0000256" key="2">
    <source>
        <dbReference type="ARBA" id="ARBA00023235"/>
    </source>
</evidence>
<reference evidence="5" key="1">
    <citation type="submission" date="2016-10" db="EMBL/GenBank/DDBJ databases">
        <authorList>
            <person name="Varghese N."/>
            <person name="Submissions S."/>
        </authorList>
    </citation>
    <scope>NUCLEOTIDE SEQUENCE [LARGE SCALE GENOMIC DNA]</scope>
    <source>
        <strain evidence="5">DSM 20403</strain>
    </source>
</reference>
<evidence type="ECO:0000313" key="5">
    <source>
        <dbReference type="Proteomes" id="UP000182635"/>
    </source>
</evidence>
<dbReference type="Gene3D" id="3.30.70.260">
    <property type="match status" value="1"/>
</dbReference>
<dbReference type="OrthoDB" id="5870696at2"/>